<feature type="transmembrane region" description="Helical" evidence="2">
    <location>
        <begin position="147"/>
        <end position="171"/>
    </location>
</feature>
<keyword evidence="5" id="KW-1185">Reference proteome</keyword>
<proteinExistence type="predicted"/>
<comment type="caution">
    <text evidence="4">The sequence shown here is derived from an EMBL/GenBank/DDBJ whole genome shotgun (WGS) entry which is preliminary data.</text>
</comment>
<feature type="transmembrane region" description="Helical" evidence="2">
    <location>
        <begin position="108"/>
        <end position="127"/>
    </location>
</feature>
<keyword evidence="2" id="KW-0812">Transmembrane</keyword>
<feature type="transmembrane region" description="Helical" evidence="2">
    <location>
        <begin position="71"/>
        <end position="96"/>
    </location>
</feature>
<dbReference type="Proteomes" id="UP001221142">
    <property type="component" value="Unassembled WGS sequence"/>
</dbReference>
<organism evidence="4 5">
    <name type="scientific">Roridomyces roridus</name>
    <dbReference type="NCBI Taxonomy" id="1738132"/>
    <lineage>
        <taxon>Eukaryota</taxon>
        <taxon>Fungi</taxon>
        <taxon>Dikarya</taxon>
        <taxon>Basidiomycota</taxon>
        <taxon>Agaricomycotina</taxon>
        <taxon>Agaricomycetes</taxon>
        <taxon>Agaricomycetidae</taxon>
        <taxon>Agaricales</taxon>
        <taxon>Marasmiineae</taxon>
        <taxon>Mycenaceae</taxon>
        <taxon>Roridomyces</taxon>
    </lineage>
</organism>
<feature type="transmembrane region" description="Helical" evidence="2">
    <location>
        <begin position="6"/>
        <end position="25"/>
    </location>
</feature>
<evidence type="ECO:0000313" key="4">
    <source>
        <dbReference type="EMBL" id="KAJ7614795.1"/>
    </source>
</evidence>
<dbReference type="Pfam" id="PF20152">
    <property type="entry name" value="DUF6534"/>
    <property type="match status" value="1"/>
</dbReference>
<feature type="region of interest" description="Disordered" evidence="1">
    <location>
        <begin position="284"/>
        <end position="324"/>
    </location>
</feature>
<evidence type="ECO:0000313" key="5">
    <source>
        <dbReference type="Proteomes" id="UP001221142"/>
    </source>
</evidence>
<dbReference type="PANTHER" id="PTHR40465">
    <property type="entry name" value="CHROMOSOME 1, WHOLE GENOME SHOTGUN SEQUENCE"/>
    <property type="match status" value="1"/>
</dbReference>
<dbReference type="InterPro" id="IPR045339">
    <property type="entry name" value="DUF6534"/>
</dbReference>
<feature type="transmembrane region" description="Helical" evidence="2">
    <location>
        <begin position="187"/>
        <end position="212"/>
    </location>
</feature>
<keyword evidence="2" id="KW-1133">Transmembrane helix</keyword>
<dbReference type="AlphaFoldDB" id="A0AAD7BA31"/>
<feature type="transmembrane region" description="Helical" evidence="2">
    <location>
        <begin position="45"/>
        <end position="65"/>
    </location>
</feature>
<dbReference type="PANTHER" id="PTHR40465:SF1">
    <property type="entry name" value="DUF6534 DOMAIN-CONTAINING PROTEIN"/>
    <property type="match status" value="1"/>
</dbReference>
<name>A0AAD7BA31_9AGAR</name>
<sequence length="324" mass="36161">MSKLDATVGAISICYALAWGLYGALSMQTFSYFQKFPKDSVTSLWFLETLQLIFIGHVLYFWLITNYNNPAALVDSIWCIGILVTNLIVLIVELFFTYRVYILSGRNWILSGIIVLLAFSYFGFQIVGKVRMFQLKKTSLFFEFQWIASAGLASASVADILIAGSLCYYLAKSRTGLRRTDSIVNQLILYAISTGLLTSIVVLIDMICFLIMPKNLIHLSFNILCGKLYTNSMLSSLSFRDNIRQRHDEFVNTISLPAITRRAPNANVTEDSFNFIAAANTTEEPIRSRSHSNAEAGLTETEEKGASLTDNPSIREGLAHCTAS</sequence>
<gene>
    <name evidence="4" type="ORF">FB45DRAFT_248155</name>
</gene>
<protein>
    <recommendedName>
        <fullName evidence="3">DUF6534 domain-containing protein</fullName>
    </recommendedName>
</protein>
<evidence type="ECO:0000256" key="1">
    <source>
        <dbReference type="SAM" id="MobiDB-lite"/>
    </source>
</evidence>
<evidence type="ECO:0000259" key="3">
    <source>
        <dbReference type="Pfam" id="PF20152"/>
    </source>
</evidence>
<evidence type="ECO:0000256" key="2">
    <source>
        <dbReference type="SAM" id="Phobius"/>
    </source>
</evidence>
<reference evidence="4" key="1">
    <citation type="submission" date="2023-03" db="EMBL/GenBank/DDBJ databases">
        <title>Massive genome expansion in bonnet fungi (Mycena s.s.) driven by repeated elements and novel gene families across ecological guilds.</title>
        <authorList>
            <consortium name="Lawrence Berkeley National Laboratory"/>
            <person name="Harder C.B."/>
            <person name="Miyauchi S."/>
            <person name="Viragh M."/>
            <person name="Kuo A."/>
            <person name="Thoen E."/>
            <person name="Andreopoulos B."/>
            <person name="Lu D."/>
            <person name="Skrede I."/>
            <person name="Drula E."/>
            <person name="Henrissat B."/>
            <person name="Morin E."/>
            <person name="Kohler A."/>
            <person name="Barry K."/>
            <person name="LaButti K."/>
            <person name="Morin E."/>
            <person name="Salamov A."/>
            <person name="Lipzen A."/>
            <person name="Mereny Z."/>
            <person name="Hegedus B."/>
            <person name="Baldrian P."/>
            <person name="Stursova M."/>
            <person name="Weitz H."/>
            <person name="Taylor A."/>
            <person name="Grigoriev I.V."/>
            <person name="Nagy L.G."/>
            <person name="Martin F."/>
            <person name="Kauserud H."/>
        </authorList>
    </citation>
    <scope>NUCLEOTIDE SEQUENCE</scope>
    <source>
        <strain evidence="4">9284</strain>
    </source>
</reference>
<dbReference type="EMBL" id="JARKIF010000025">
    <property type="protein sequence ID" value="KAJ7614795.1"/>
    <property type="molecule type" value="Genomic_DNA"/>
</dbReference>
<feature type="domain" description="DUF6534" evidence="3">
    <location>
        <begin position="156"/>
        <end position="241"/>
    </location>
</feature>
<accession>A0AAD7BA31</accession>
<keyword evidence="2" id="KW-0472">Membrane</keyword>